<reference evidence="1" key="2">
    <citation type="journal article" date="2021" name="PeerJ">
        <title>Extensive microbial diversity within the chicken gut microbiome revealed by metagenomics and culture.</title>
        <authorList>
            <person name="Gilroy R."/>
            <person name="Ravi A."/>
            <person name="Getino M."/>
            <person name="Pursley I."/>
            <person name="Horton D.L."/>
            <person name="Alikhan N.F."/>
            <person name="Baker D."/>
            <person name="Gharbi K."/>
            <person name="Hall N."/>
            <person name="Watson M."/>
            <person name="Adriaenssens E.M."/>
            <person name="Foster-Nyarko E."/>
            <person name="Jarju S."/>
            <person name="Secka A."/>
            <person name="Antonio M."/>
            <person name="Oren A."/>
            <person name="Chaudhuri R.R."/>
            <person name="La Ragione R."/>
            <person name="Hildebrand F."/>
            <person name="Pallen M.J."/>
        </authorList>
    </citation>
    <scope>NUCLEOTIDE SEQUENCE</scope>
    <source>
        <strain evidence="1">CHK195-26880</strain>
    </source>
</reference>
<dbReference type="Proteomes" id="UP000886833">
    <property type="component" value="Unassembled WGS sequence"/>
</dbReference>
<organism evidence="1 2">
    <name type="scientific">Candidatus Onthousia faecipullorum</name>
    <dbReference type="NCBI Taxonomy" id="2840887"/>
    <lineage>
        <taxon>Bacteria</taxon>
        <taxon>Bacillati</taxon>
        <taxon>Bacillota</taxon>
        <taxon>Bacilli</taxon>
        <taxon>Candidatus Onthousia</taxon>
    </lineage>
</organism>
<reference evidence="1" key="1">
    <citation type="submission" date="2020-10" db="EMBL/GenBank/DDBJ databases">
        <authorList>
            <person name="Gilroy R."/>
        </authorList>
    </citation>
    <scope>NUCLEOTIDE SEQUENCE</scope>
    <source>
        <strain evidence="1">CHK195-26880</strain>
    </source>
</reference>
<dbReference type="AlphaFoldDB" id="A0A9D1KBF5"/>
<proteinExistence type="predicted"/>
<sequence length="134" mass="15982">MFRYYKVPVYELQEDLVSYNQLDYIVVTPYHLFAKELLTGYFSIEILTKEMVNGNRLKLIRGNTLETKKQNRGVALFTFKEEFIPKNLVTKQFLDYYVDNFDNSKFNNIYKNIDNKKLRNIGCKIRSLKNSKRG</sequence>
<accession>A0A9D1KBF5</accession>
<dbReference type="EMBL" id="DVKQ01000046">
    <property type="protein sequence ID" value="HIT37539.1"/>
    <property type="molecule type" value="Genomic_DNA"/>
</dbReference>
<evidence type="ECO:0000313" key="2">
    <source>
        <dbReference type="Proteomes" id="UP000886833"/>
    </source>
</evidence>
<gene>
    <name evidence="1" type="ORF">IAB59_03560</name>
</gene>
<evidence type="ECO:0000313" key="1">
    <source>
        <dbReference type="EMBL" id="HIT37539.1"/>
    </source>
</evidence>
<name>A0A9D1KBF5_9FIRM</name>
<comment type="caution">
    <text evidence="1">The sequence shown here is derived from an EMBL/GenBank/DDBJ whole genome shotgun (WGS) entry which is preliminary data.</text>
</comment>
<protein>
    <submittedName>
        <fullName evidence="1">Uncharacterized protein</fullName>
    </submittedName>
</protein>